<keyword evidence="3" id="KW-0119">Carbohydrate metabolism</keyword>
<dbReference type="PANTHER" id="PTHR18964:SF149">
    <property type="entry name" value="BIFUNCTIONAL UDP-N-ACETYLGLUCOSAMINE 2-EPIMERASE_N-ACETYLMANNOSAMINE KINASE"/>
    <property type="match status" value="1"/>
</dbReference>
<reference evidence="4" key="1">
    <citation type="submission" date="2022-08" db="EMBL/GenBank/DDBJ databases">
        <title>Alicyclobacillus fastidiosus DSM 17978, complete genome.</title>
        <authorList>
            <person name="Wang Q."/>
            <person name="Cai R."/>
            <person name="Wang Z."/>
        </authorList>
    </citation>
    <scope>NUCLEOTIDE SEQUENCE</scope>
    <source>
        <strain evidence="4">DSM 17978</strain>
    </source>
</reference>
<sequence length="404" mass="43952">MKRTGDLKLMQELNRYLILDTIRKNGPISRVKIAERVGVSPTTVTSAVSDLIEEGFVEEIGSGESSFNGGRKPILLRFCPNNYFLICVSISNSAIVLGESNLDAEIGSKQVYPMNGSLGEAIVEKMLNALEDFLSRYTDLTRCIGISIVAPGIIDAARGLLLYNTKLYLHNVDFKGIVEKRFGLDVWFDNDANALVLAERDLGQAESMDNVLFVTIGDGIGAGAIVNGSVFRGSKGGAGEFGHITIDRNGIRCECGNAGCLENYVSWPSIYAKIYASIARGIPTVITDLIQGDLNRITPEAYLTALEQHDKVATEILEETADYLATGLVTLTNMFNPSAIILGGELFQGNHYFLEMVREQVLHNALNILNDDLIIRFTSLGEDDKLLGAAAVALNDVFHFSLSS</sequence>
<dbReference type="Pfam" id="PF13412">
    <property type="entry name" value="HTH_24"/>
    <property type="match status" value="1"/>
</dbReference>
<protein>
    <submittedName>
        <fullName evidence="4">ROK family transcriptional regulator</fullName>
    </submittedName>
</protein>
<dbReference type="Proteomes" id="UP001164761">
    <property type="component" value="Chromosome"/>
</dbReference>
<evidence type="ECO:0000313" key="5">
    <source>
        <dbReference type="Proteomes" id="UP001164761"/>
    </source>
</evidence>
<dbReference type="InterPro" id="IPR036390">
    <property type="entry name" value="WH_DNA-bd_sf"/>
</dbReference>
<dbReference type="PROSITE" id="PS01125">
    <property type="entry name" value="ROK"/>
    <property type="match status" value="1"/>
</dbReference>
<evidence type="ECO:0000256" key="3">
    <source>
        <dbReference type="ARBA" id="ARBA00022629"/>
    </source>
</evidence>
<keyword evidence="5" id="KW-1185">Reference proteome</keyword>
<dbReference type="InterPro" id="IPR036388">
    <property type="entry name" value="WH-like_DNA-bd_sf"/>
</dbReference>
<dbReference type="EMBL" id="CP104067">
    <property type="protein sequence ID" value="WAH42096.1"/>
    <property type="molecule type" value="Genomic_DNA"/>
</dbReference>
<dbReference type="RefSeq" id="WP_268005990.1">
    <property type="nucleotide sequence ID" value="NZ_BSUT01000001.1"/>
</dbReference>
<dbReference type="SUPFAM" id="SSF53067">
    <property type="entry name" value="Actin-like ATPase domain"/>
    <property type="match status" value="1"/>
</dbReference>
<comment type="function">
    <text evidence="1">Transcriptional repressor of xylose-utilizing enzymes.</text>
</comment>
<proteinExistence type="inferred from homology"/>
<evidence type="ECO:0000256" key="1">
    <source>
        <dbReference type="ARBA" id="ARBA00002486"/>
    </source>
</evidence>
<comment type="similarity">
    <text evidence="2">Belongs to the ROK (NagC/XylR) family.</text>
</comment>
<dbReference type="Gene3D" id="1.10.10.10">
    <property type="entry name" value="Winged helix-like DNA-binding domain superfamily/Winged helix DNA-binding domain"/>
    <property type="match status" value="1"/>
</dbReference>
<dbReference type="SUPFAM" id="SSF46785">
    <property type="entry name" value="Winged helix' DNA-binding domain"/>
    <property type="match status" value="1"/>
</dbReference>
<organism evidence="4 5">
    <name type="scientific">Alicyclobacillus fastidiosus</name>
    <dbReference type="NCBI Taxonomy" id="392011"/>
    <lineage>
        <taxon>Bacteria</taxon>
        <taxon>Bacillati</taxon>
        <taxon>Bacillota</taxon>
        <taxon>Bacilli</taxon>
        <taxon>Bacillales</taxon>
        <taxon>Alicyclobacillaceae</taxon>
        <taxon>Alicyclobacillus</taxon>
    </lineage>
</organism>
<dbReference type="PANTHER" id="PTHR18964">
    <property type="entry name" value="ROK (REPRESSOR, ORF, KINASE) FAMILY"/>
    <property type="match status" value="1"/>
</dbReference>
<dbReference type="InterPro" id="IPR000600">
    <property type="entry name" value="ROK"/>
</dbReference>
<dbReference type="InterPro" id="IPR043129">
    <property type="entry name" value="ATPase_NBD"/>
</dbReference>
<evidence type="ECO:0000313" key="4">
    <source>
        <dbReference type="EMBL" id="WAH42096.1"/>
    </source>
</evidence>
<dbReference type="Gene3D" id="3.30.420.40">
    <property type="match status" value="2"/>
</dbReference>
<keyword evidence="3" id="KW-0859">Xylose metabolism</keyword>
<evidence type="ECO:0000256" key="2">
    <source>
        <dbReference type="ARBA" id="ARBA00006479"/>
    </source>
</evidence>
<dbReference type="Pfam" id="PF00480">
    <property type="entry name" value="ROK"/>
    <property type="match status" value="1"/>
</dbReference>
<name>A0ABY6ZIR3_9BACL</name>
<dbReference type="InterPro" id="IPR049874">
    <property type="entry name" value="ROK_cs"/>
</dbReference>
<accession>A0ABY6ZIR3</accession>
<gene>
    <name evidence="4" type="ORF">NZD89_00815</name>
</gene>